<evidence type="ECO:0000256" key="1">
    <source>
        <dbReference type="ARBA" id="ARBA00009199"/>
    </source>
</evidence>
<sequence length="547" mass="59734">MDWENIAAASQAAVRQAIPSKWQLPAPIEASVTDVTGVPRSCGLLTEQQLFLTEQTADVLVKQLQTGELTSVEVTEAFCARAAIAHQVVNCLTEYFPGEALTRAAELDAIFAKSGPVGPLHGLPVAIKDQLMMKGKAATFAAVAWHKNIATEDAALYRVLTAAGVVAFARTTMPQTGMMLQTVSNLWGRTLNPFHRGFSAGGSSGGDGALVGMHGSPFCPSTDIGGSIRAPATFNGLYGIRPSSERIPKGGLTTSAPGQVSIKVSCGPVCHSVATLKLVTRTLLEHYKYIGYDPSCVPFPWQESIFLQKKMCFGVLRDDGVVRPQPPIRRSLDETSQALRAAGHDVIEFAPPLDMWEVAQTTWKLYFQTGAKESRALVKAGNEALTPNFDFYTTTYDIRELTTPEVYKLNVRQGMIRRTFAAAWAATATETGTGRPIDALVCPCAPSAGFPHEFPVWWGYFSMWNILDYPSTILPLKGFKVDVVKDSKDEDYAPRTNSPFDKMNYEIYDPGQWKNQPVCVQIVKQPYQDEALLEVTEVVDTIVNGKK</sequence>
<dbReference type="Gene3D" id="3.90.1300.10">
    <property type="entry name" value="Amidase signature (AS) domain"/>
    <property type="match status" value="1"/>
</dbReference>
<dbReference type="InterPro" id="IPR023631">
    <property type="entry name" value="Amidase_dom"/>
</dbReference>
<evidence type="ECO:0000256" key="2">
    <source>
        <dbReference type="ARBA" id="ARBA00022801"/>
    </source>
</evidence>
<comment type="caution">
    <text evidence="4">The sequence shown here is derived from an EMBL/GenBank/DDBJ whole genome shotgun (WGS) entry which is preliminary data.</text>
</comment>
<evidence type="ECO:0000313" key="5">
    <source>
        <dbReference type="Proteomes" id="UP001642482"/>
    </source>
</evidence>
<comment type="similarity">
    <text evidence="1">Belongs to the amidase family.</text>
</comment>
<evidence type="ECO:0000259" key="3">
    <source>
        <dbReference type="Pfam" id="PF01425"/>
    </source>
</evidence>
<keyword evidence="5" id="KW-1185">Reference proteome</keyword>
<feature type="domain" description="Amidase" evidence="3">
    <location>
        <begin position="73"/>
        <end position="533"/>
    </location>
</feature>
<proteinExistence type="inferred from homology"/>
<gene>
    <name evidence="4" type="ORF">SEUCBS140593_005992</name>
</gene>
<dbReference type="Pfam" id="PF01425">
    <property type="entry name" value="Amidase"/>
    <property type="match status" value="1"/>
</dbReference>
<accession>A0ABP0C110</accession>
<dbReference type="PIRSF" id="PIRSF001221">
    <property type="entry name" value="Amidase_fungi"/>
    <property type="match status" value="1"/>
</dbReference>
<reference evidence="4 5" key="1">
    <citation type="submission" date="2024-01" db="EMBL/GenBank/DDBJ databases">
        <authorList>
            <person name="Allen C."/>
            <person name="Tagirdzhanova G."/>
        </authorList>
    </citation>
    <scope>NUCLEOTIDE SEQUENCE [LARGE SCALE GENOMIC DNA]</scope>
</reference>
<organism evidence="4 5">
    <name type="scientific">Sporothrix eucalyptigena</name>
    <dbReference type="NCBI Taxonomy" id="1812306"/>
    <lineage>
        <taxon>Eukaryota</taxon>
        <taxon>Fungi</taxon>
        <taxon>Dikarya</taxon>
        <taxon>Ascomycota</taxon>
        <taxon>Pezizomycotina</taxon>
        <taxon>Sordariomycetes</taxon>
        <taxon>Sordariomycetidae</taxon>
        <taxon>Ophiostomatales</taxon>
        <taxon>Ophiostomataceae</taxon>
        <taxon>Sporothrix</taxon>
    </lineage>
</organism>
<dbReference type="Proteomes" id="UP001642482">
    <property type="component" value="Unassembled WGS sequence"/>
</dbReference>
<protein>
    <recommendedName>
        <fullName evidence="3">Amidase domain-containing protein</fullName>
    </recommendedName>
</protein>
<dbReference type="SUPFAM" id="SSF75304">
    <property type="entry name" value="Amidase signature (AS) enzymes"/>
    <property type="match status" value="1"/>
</dbReference>
<keyword evidence="2" id="KW-0378">Hydrolase</keyword>
<dbReference type="EMBL" id="CAWUHD010000061">
    <property type="protein sequence ID" value="CAK7225699.1"/>
    <property type="molecule type" value="Genomic_DNA"/>
</dbReference>
<dbReference type="InterPro" id="IPR036928">
    <property type="entry name" value="AS_sf"/>
</dbReference>
<name>A0ABP0C110_9PEZI</name>
<evidence type="ECO:0000313" key="4">
    <source>
        <dbReference type="EMBL" id="CAK7225699.1"/>
    </source>
</evidence>
<dbReference type="PANTHER" id="PTHR46072">
    <property type="entry name" value="AMIDASE-RELATED-RELATED"/>
    <property type="match status" value="1"/>
</dbReference>